<dbReference type="SUPFAM" id="SSF48371">
    <property type="entry name" value="ARM repeat"/>
    <property type="match status" value="1"/>
</dbReference>
<dbReference type="Gene3D" id="3.40.50.1820">
    <property type="entry name" value="alpha/beta hydrolase"/>
    <property type="match status" value="1"/>
</dbReference>
<dbReference type="InterPro" id="IPR011989">
    <property type="entry name" value="ARM-like"/>
</dbReference>
<gene>
    <name evidence="2" type="ORF">H6P81_010919</name>
</gene>
<feature type="transmembrane region" description="Helical" evidence="1">
    <location>
        <begin position="6"/>
        <end position="29"/>
    </location>
</feature>
<dbReference type="InterPro" id="IPR029058">
    <property type="entry name" value="AB_hydrolase_fold"/>
</dbReference>
<keyword evidence="1" id="KW-1133">Transmembrane helix</keyword>
<evidence type="ECO:0000313" key="3">
    <source>
        <dbReference type="Proteomes" id="UP000825729"/>
    </source>
</evidence>
<dbReference type="PANTHER" id="PTHR48202:SF1">
    <property type="entry name" value="ALPHA_BETA-HYDROLASES SUPERFAMILY PROTEIN"/>
    <property type="match status" value="1"/>
</dbReference>
<name>A0AAV7ERA7_ARIFI</name>
<evidence type="ECO:0000256" key="1">
    <source>
        <dbReference type="SAM" id="Phobius"/>
    </source>
</evidence>
<accession>A0AAV7ERA7</accession>
<comment type="caution">
    <text evidence="2">The sequence shown here is derived from an EMBL/GenBank/DDBJ whole genome shotgun (WGS) entry which is preliminary data.</text>
</comment>
<evidence type="ECO:0000313" key="2">
    <source>
        <dbReference type="EMBL" id="KAG9450954.1"/>
    </source>
</evidence>
<dbReference type="SUPFAM" id="SSF53474">
    <property type="entry name" value="alpha/beta-Hydrolases"/>
    <property type="match status" value="1"/>
</dbReference>
<proteinExistence type="predicted"/>
<dbReference type="EMBL" id="JAINDJ010000004">
    <property type="protein sequence ID" value="KAG9450954.1"/>
    <property type="molecule type" value="Genomic_DNA"/>
</dbReference>
<reference evidence="2 3" key="1">
    <citation type="submission" date="2021-07" db="EMBL/GenBank/DDBJ databases">
        <title>The Aristolochia fimbriata genome: insights into angiosperm evolution, floral development and chemical biosynthesis.</title>
        <authorList>
            <person name="Jiao Y."/>
        </authorList>
    </citation>
    <scope>NUCLEOTIDE SEQUENCE [LARGE SCALE GENOMIC DNA]</scope>
    <source>
        <strain evidence="2">IBCAS-2021</strain>
        <tissue evidence="2">Leaf</tissue>
    </source>
</reference>
<keyword evidence="1" id="KW-0812">Transmembrane</keyword>
<dbReference type="InterPro" id="IPR016024">
    <property type="entry name" value="ARM-type_fold"/>
</dbReference>
<keyword evidence="3" id="KW-1185">Reference proteome</keyword>
<dbReference type="Proteomes" id="UP000825729">
    <property type="component" value="Unassembled WGS sequence"/>
</dbReference>
<sequence>MIYRKWSLLITPPLIVGTLVSGTLVYNFFLGGNERFFKKIRETEQRSVAGLFAGKTWNASLSNSDHISGKINHCSLQSHKKPLTISSCISTLRIHSLKIQQEINSIHEHDEPGDVPHRPVNVVASKLNIDVDKWVEQQSEALARNSEGGEEFRNCRLEDVAWLSMLSELEIDLLVSLKKLVIQRANVFGSEEVIEKFDLKLHRSLGVVLIEVLKDRLGKSVTVEPSLGGAFILAPYKHIRNEPNFGGHNREEVWNENMLRLCLRSSHRRFLSPSAGSSTIVADCRCFSRVSPVNSLASSNNRLNAHDVPPGALLPHHEASSLSPLPAASKSIRLPAFLASLSLLCAGAVAGAVALLSSSDPDELKRKSQEFYAELEQSLEKSNDSVHRLFTRMRRTGTAAAVLWRSLRSVLSSANQEMRSGFELRVAALVADIVAASETRRAAIVGAGGGAVVDWLLETVASSRKGTQAESARALACLIADSNVCEAVLGRPRAVPNLLRFIFSFQPHRNQKQAKYDSLVGNDIYKGQSMLVAAIMDIITSESDIMNLNSFQPRLPGQADIADIAAVLQVVEEGGIHLEDQEENNDDDGGEGLQGIGMKLLGGTTVLGFSRTDGLLRLDQSLEHVPRTPVWQKNHYNSPVEGKSPLLTTPGLWDDLQREHVAVPFATWALANWALASDVNRSHIQELDRDGSAIMTALMAPERSVKWHASIVARVLLQDQNLPLTDSVPEWSSTLLSIISQASLTEDVPLAHMAFSAFLISLERCERAQKIVREKGLSLMRRIAKQNSKHKNLQEGLAKALELLSTVDCCLSLEESHHWSGILLRWICGKFSTDSTRLSAAKILSCILEDHGPAAVAISQGWLTVILTEILRTSKTGMPKGNPTPKTDKVKTQIDQSYALSVSQTAHELAQAVVNLAASRFGPTTIYDVDHPLSDFLSLEPFSGILKNIKKDSIPKFDAADFAIATLKGIKALTEICAEDSTCQNMIVEFGVLHLLRRYLLRDDYEKLAATEAYDASRILDNQDQTLSASDKASLMHANANESAQVRVPPTAHIRKHAARLLLTLSVMPKVQEAIIGDAIWCKWLEDCANGSIAGCNDPKIQSYARAILLNVLCDQQEDENVENADDNNTGGRNQRRSCPKYTDRIFLMSPELPHWRCPDKNGVVSSEQSSFSLNKAEMRPHSMDPPIDIVFVHGLRGGPFKTWRITEDKASTTSKSGLVEKIDQEAGKEGTCWPREWLASDFPHARIFTVKYKTNLTQWSGASLPLQEVSSMLLKKLDAAGIGSRPVVFVTHSLGGLVVKQMLHQAKTENLKEFLNNTLGVVFYSCPHFGSRLADMPWRMGLVFRPAPTVGDLRSGSPRLVDLNDFLRYRYNKGLIDVLSFSETKVTPIVEGYGGWAFRLEIVPIESAYPGFGELVVLDATDHINSCKPVSRTDLSYSETLAFLEKLTSYYRRGTNIPQ</sequence>
<organism evidence="2 3">
    <name type="scientific">Aristolochia fimbriata</name>
    <name type="common">White veined hardy Dutchman's pipe vine</name>
    <dbReference type="NCBI Taxonomy" id="158543"/>
    <lineage>
        <taxon>Eukaryota</taxon>
        <taxon>Viridiplantae</taxon>
        <taxon>Streptophyta</taxon>
        <taxon>Embryophyta</taxon>
        <taxon>Tracheophyta</taxon>
        <taxon>Spermatophyta</taxon>
        <taxon>Magnoliopsida</taxon>
        <taxon>Magnoliidae</taxon>
        <taxon>Piperales</taxon>
        <taxon>Aristolochiaceae</taxon>
        <taxon>Aristolochia</taxon>
    </lineage>
</organism>
<evidence type="ECO:0008006" key="4">
    <source>
        <dbReference type="Google" id="ProtNLM"/>
    </source>
</evidence>
<protein>
    <recommendedName>
        <fullName evidence="4">Protein SERAC1</fullName>
    </recommendedName>
</protein>
<keyword evidence="1" id="KW-0472">Membrane</keyword>
<dbReference type="PANTHER" id="PTHR48202">
    <property type="entry name" value="ALPHA/BETA-HYDROLASES SUPERFAMILY PROTEIN"/>
    <property type="match status" value="1"/>
</dbReference>
<dbReference type="Gene3D" id="1.25.10.10">
    <property type="entry name" value="Leucine-rich Repeat Variant"/>
    <property type="match status" value="2"/>
</dbReference>